<protein>
    <submittedName>
        <fullName evidence="1">Uncharacterized protein</fullName>
    </submittedName>
</protein>
<dbReference type="AlphaFoldDB" id="A0A0G1N143"/>
<accession>A0A0G1N143</accession>
<evidence type="ECO:0000313" key="1">
    <source>
        <dbReference type="EMBL" id="KKU14067.1"/>
    </source>
</evidence>
<gene>
    <name evidence="1" type="ORF">UX20_C0007G0045</name>
</gene>
<evidence type="ECO:0000313" key="2">
    <source>
        <dbReference type="Proteomes" id="UP000034911"/>
    </source>
</evidence>
<sequence length="213" mass="22159">MNKASKGLKSFLGRTAFSTFLSLLLFLVIVQPSRAGFFSELGSNITGSLSQIGQYVADGMDVVSNSVVSLGKKVSNLVSPTTENLATQESAQNIPKITIPEPTENAAPQFKAVTAPPVQNVQPPVSTAPSPLLKTQTTASVKTVKNPVISKPASEVVIYTNKSTIKQAEVLKSTSSGSSSASLPTTLSLSDLKVTGIVDFTGAQLKGLPPTVV</sequence>
<organism evidence="1 2">
    <name type="scientific">Candidatus Magasanikbacteria bacterium GW2011_GWC2_45_8</name>
    <dbReference type="NCBI Taxonomy" id="1619050"/>
    <lineage>
        <taxon>Bacteria</taxon>
        <taxon>Candidatus Magasanikiibacteriota</taxon>
    </lineage>
</organism>
<reference evidence="1 2" key="1">
    <citation type="journal article" date="2015" name="Nature">
        <title>rRNA introns, odd ribosomes, and small enigmatic genomes across a large radiation of phyla.</title>
        <authorList>
            <person name="Brown C.T."/>
            <person name="Hug L.A."/>
            <person name="Thomas B.C."/>
            <person name="Sharon I."/>
            <person name="Castelle C.J."/>
            <person name="Singh A."/>
            <person name="Wilkins M.J."/>
            <person name="Williams K.H."/>
            <person name="Banfield J.F."/>
        </authorList>
    </citation>
    <scope>NUCLEOTIDE SEQUENCE [LARGE SCALE GENOMIC DNA]</scope>
</reference>
<feature type="non-terminal residue" evidence="1">
    <location>
        <position position="213"/>
    </location>
</feature>
<name>A0A0G1N143_9BACT</name>
<dbReference type="STRING" id="1619050.UX20_C0007G0045"/>
<comment type="caution">
    <text evidence="1">The sequence shown here is derived from an EMBL/GenBank/DDBJ whole genome shotgun (WGS) entry which is preliminary data.</text>
</comment>
<dbReference type="Proteomes" id="UP000034911">
    <property type="component" value="Unassembled WGS sequence"/>
</dbReference>
<dbReference type="EMBL" id="LCLH01000007">
    <property type="protein sequence ID" value="KKU14067.1"/>
    <property type="molecule type" value="Genomic_DNA"/>
</dbReference>
<proteinExistence type="predicted"/>